<dbReference type="InterPro" id="IPR002645">
    <property type="entry name" value="STAS_dom"/>
</dbReference>
<feature type="transmembrane region" description="Helical" evidence="5">
    <location>
        <begin position="336"/>
        <end position="356"/>
    </location>
</feature>
<dbReference type="NCBIfam" id="TIGR00815">
    <property type="entry name" value="sulP"/>
    <property type="match status" value="1"/>
</dbReference>
<protein>
    <submittedName>
        <fullName evidence="7">SulP family inorganic anion transporter</fullName>
    </submittedName>
</protein>
<feature type="domain" description="STAS" evidence="6">
    <location>
        <begin position="448"/>
        <end position="563"/>
    </location>
</feature>
<dbReference type="PROSITE" id="PS50801">
    <property type="entry name" value="STAS"/>
    <property type="match status" value="1"/>
</dbReference>
<keyword evidence="8" id="KW-1185">Reference proteome</keyword>
<dbReference type="SUPFAM" id="SSF52091">
    <property type="entry name" value="SpoIIaa-like"/>
    <property type="match status" value="1"/>
</dbReference>
<dbReference type="Pfam" id="PF00916">
    <property type="entry name" value="Sulfate_transp"/>
    <property type="match status" value="1"/>
</dbReference>
<feature type="transmembrane region" description="Helical" evidence="5">
    <location>
        <begin position="111"/>
        <end position="132"/>
    </location>
</feature>
<feature type="transmembrane region" description="Helical" evidence="5">
    <location>
        <begin position="393"/>
        <end position="420"/>
    </location>
</feature>
<feature type="transmembrane region" description="Helical" evidence="5">
    <location>
        <begin position="144"/>
        <end position="169"/>
    </location>
</feature>
<evidence type="ECO:0000256" key="3">
    <source>
        <dbReference type="ARBA" id="ARBA00022989"/>
    </source>
</evidence>
<keyword evidence="2 5" id="KW-0812">Transmembrane</keyword>
<sequence>MTAQPWWRRTLPTFPRPALVTGYRRGELRSGLRGDLVAGLTVTALIVPQVMALATVAGLPPVAGLWAVLPAIVAYALLGSSRLLEMGPESATALMAATVIAPLAGGDAGRYAVLAAALAFVAGLMCLVGWLVRIGFVADLLSRPVLLGFLAGVAFTMMVDQLPVLTGVPAGHGSFFDQLSSFARNLDKVNPATVAVAATTLVFLFLVEHFVPRVPGPLLAIVLATAAVPVLGLKAHGVSVIGEIPAGLPAPAMPDLGEFSQLILPAAGILIMGYTDVILTARAFEEPQDAGRLDGNQELLALGAANLGAGLFHGFPVGSSASRTTLAAQAGARSQIHALTAGVAVLSVLLFLHSLLADTPSALLGALVVFAAAHLVDLRGFRRLAGFRQRELLLALACLAGVLALNVLYGVLIAVGLSVAELLTRVARPHDAVLGIVPDLAGMHDVEDYPQADTIAGLVVYRYDSPLFFANAQDFKRRALAAASRADGPLRWFLLNAEANVEVDITALDALEELRKELVRRGAVFALARVKQELRGELDAYGLTASIGEDLIFPTLPTAVDAYRAWRREHGDEHGAKDV</sequence>
<evidence type="ECO:0000256" key="1">
    <source>
        <dbReference type="ARBA" id="ARBA00004141"/>
    </source>
</evidence>
<comment type="caution">
    <text evidence="7">The sequence shown here is derived from an EMBL/GenBank/DDBJ whole genome shotgun (WGS) entry which is preliminary data.</text>
</comment>
<organism evidence="7 8">
    <name type="scientific">Catenulispora subtropica</name>
    <dbReference type="NCBI Taxonomy" id="450798"/>
    <lineage>
        <taxon>Bacteria</taxon>
        <taxon>Bacillati</taxon>
        <taxon>Actinomycetota</taxon>
        <taxon>Actinomycetes</taxon>
        <taxon>Catenulisporales</taxon>
        <taxon>Catenulisporaceae</taxon>
        <taxon>Catenulispora</taxon>
    </lineage>
</organism>
<comment type="subcellular location">
    <subcellularLocation>
        <location evidence="1">Membrane</location>
        <topology evidence="1">Multi-pass membrane protein</topology>
    </subcellularLocation>
</comment>
<evidence type="ECO:0000313" key="7">
    <source>
        <dbReference type="EMBL" id="GAA1990641.1"/>
    </source>
</evidence>
<accession>A0ABP5E493</accession>
<name>A0ABP5E493_9ACTN</name>
<feature type="transmembrane region" description="Helical" evidence="5">
    <location>
        <begin position="62"/>
        <end position="78"/>
    </location>
</feature>
<dbReference type="Pfam" id="PF01740">
    <property type="entry name" value="STAS"/>
    <property type="match status" value="1"/>
</dbReference>
<dbReference type="CDD" id="cd07042">
    <property type="entry name" value="STAS_SulP_like_sulfate_transporter"/>
    <property type="match status" value="1"/>
</dbReference>
<feature type="transmembrane region" description="Helical" evidence="5">
    <location>
        <begin position="189"/>
        <end position="207"/>
    </location>
</feature>
<feature type="transmembrane region" description="Helical" evidence="5">
    <location>
        <begin position="219"/>
        <end position="242"/>
    </location>
</feature>
<dbReference type="InterPro" id="IPR001902">
    <property type="entry name" value="SLC26A/SulP_fam"/>
</dbReference>
<dbReference type="InterPro" id="IPR011547">
    <property type="entry name" value="SLC26A/SulP_dom"/>
</dbReference>
<dbReference type="EMBL" id="BAAAQM010000044">
    <property type="protein sequence ID" value="GAA1990641.1"/>
    <property type="molecule type" value="Genomic_DNA"/>
</dbReference>
<dbReference type="Gene3D" id="3.30.750.24">
    <property type="entry name" value="STAS domain"/>
    <property type="match status" value="1"/>
</dbReference>
<keyword evidence="3 5" id="KW-1133">Transmembrane helix</keyword>
<evidence type="ECO:0000313" key="8">
    <source>
        <dbReference type="Proteomes" id="UP001499854"/>
    </source>
</evidence>
<feature type="transmembrane region" description="Helical" evidence="5">
    <location>
        <begin position="362"/>
        <end position="381"/>
    </location>
</feature>
<dbReference type="RefSeq" id="WP_344660731.1">
    <property type="nucleotide sequence ID" value="NZ_BAAAQM010000044.1"/>
</dbReference>
<dbReference type="InterPro" id="IPR036513">
    <property type="entry name" value="STAS_dom_sf"/>
</dbReference>
<evidence type="ECO:0000259" key="6">
    <source>
        <dbReference type="PROSITE" id="PS50801"/>
    </source>
</evidence>
<evidence type="ECO:0000256" key="4">
    <source>
        <dbReference type="ARBA" id="ARBA00023136"/>
    </source>
</evidence>
<evidence type="ECO:0000256" key="5">
    <source>
        <dbReference type="SAM" id="Phobius"/>
    </source>
</evidence>
<dbReference type="Proteomes" id="UP001499854">
    <property type="component" value="Unassembled WGS sequence"/>
</dbReference>
<keyword evidence="4 5" id="KW-0472">Membrane</keyword>
<evidence type="ECO:0000256" key="2">
    <source>
        <dbReference type="ARBA" id="ARBA00022692"/>
    </source>
</evidence>
<feature type="transmembrane region" description="Helical" evidence="5">
    <location>
        <begin position="262"/>
        <end position="284"/>
    </location>
</feature>
<gene>
    <name evidence="7" type="ORF">GCM10009838_62350</name>
</gene>
<dbReference type="PANTHER" id="PTHR11814">
    <property type="entry name" value="SULFATE TRANSPORTER"/>
    <property type="match status" value="1"/>
</dbReference>
<proteinExistence type="predicted"/>
<reference evidence="8" key="1">
    <citation type="journal article" date="2019" name="Int. J. Syst. Evol. Microbiol.">
        <title>The Global Catalogue of Microorganisms (GCM) 10K type strain sequencing project: providing services to taxonomists for standard genome sequencing and annotation.</title>
        <authorList>
            <consortium name="The Broad Institute Genomics Platform"/>
            <consortium name="The Broad Institute Genome Sequencing Center for Infectious Disease"/>
            <person name="Wu L."/>
            <person name="Ma J."/>
        </authorList>
    </citation>
    <scope>NUCLEOTIDE SEQUENCE [LARGE SCALE GENOMIC DNA]</scope>
    <source>
        <strain evidence="8">JCM 16013</strain>
    </source>
</reference>